<dbReference type="InterPro" id="IPR000524">
    <property type="entry name" value="Tscrpt_reg_HTH_GntR"/>
</dbReference>
<comment type="caution">
    <text evidence="5">The sequence shown here is derived from an EMBL/GenBank/DDBJ whole genome shotgun (WGS) entry which is preliminary data.</text>
</comment>
<gene>
    <name evidence="5" type="ORF">GCM10010531_09270</name>
</gene>
<evidence type="ECO:0000313" key="6">
    <source>
        <dbReference type="Proteomes" id="UP001499924"/>
    </source>
</evidence>
<accession>A0ABP6NWL7</accession>
<evidence type="ECO:0000256" key="3">
    <source>
        <dbReference type="ARBA" id="ARBA00023163"/>
    </source>
</evidence>
<dbReference type="EMBL" id="BAAAVV010000002">
    <property type="protein sequence ID" value="GAA3159964.1"/>
    <property type="molecule type" value="Genomic_DNA"/>
</dbReference>
<evidence type="ECO:0000259" key="4">
    <source>
        <dbReference type="PROSITE" id="PS50949"/>
    </source>
</evidence>
<dbReference type="Gene3D" id="1.20.120.530">
    <property type="entry name" value="GntR ligand-binding domain-like"/>
    <property type="match status" value="1"/>
</dbReference>
<dbReference type="SUPFAM" id="SSF48008">
    <property type="entry name" value="GntR ligand-binding domain-like"/>
    <property type="match status" value="1"/>
</dbReference>
<evidence type="ECO:0000256" key="1">
    <source>
        <dbReference type="ARBA" id="ARBA00023015"/>
    </source>
</evidence>
<name>A0ABP6NWL7_9ACTN</name>
<dbReference type="InterPro" id="IPR008920">
    <property type="entry name" value="TF_FadR/GntR_C"/>
</dbReference>
<dbReference type="PANTHER" id="PTHR43537:SF24">
    <property type="entry name" value="GLUCONATE OPERON TRANSCRIPTIONAL REPRESSOR"/>
    <property type="match status" value="1"/>
</dbReference>
<organism evidence="5 6">
    <name type="scientific">Blastococcus jejuensis</name>
    <dbReference type="NCBI Taxonomy" id="351224"/>
    <lineage>
        <taxon>Bacteria</taxon>
        <taxon>Bacillati</taxon>
        <taxon>Actinomycetota</taxon>
        <taxon>Actinomycetes</taxon>
        <taxon>Geodermatophilales</taxon>
        <taxon>Geodermatophilaceae</taxon>
        <taxon>Blastococcus</taxon>
    </lineage>
</organism>
<dbReference type="InterPro" id="IPR036390">
    <property type="entry name" value="WH_DNA-bd_sf"/>
</dbReference>
<dbReference type="Gene3D" id="1.10.10.10">
    <property type="entry name" value="Winged helix-like DNA-binding domain superfamily/Winged helix DNA-binding domain"/>
    <property type="match status" value="1"/>
</dbReference>
<dbReference type="PROSITE" id="PS50949">
    <property type="entry name" value="HTH_GNTR"/>
    <property type="match status" value="1"/>
</dbReference>
<dbReference type="InterPro" id="IPR036388">
    <property type="entry name" value="WH-like_DNA-bd_sf"/>
</dbReference>
<dbReference type="Proteomes" id="UP001499924">
    <property type="component" value="Unassembled WGS sequence"/>
</dbReference>
<reference evidence="6" key="1">
    <citation type="journal article" date="2019" name="Int. J. Syst. Evol. Microbiol.">
        <title>The Global Catalogue of Microorganisms (GCM) 10K type strain sequencing project: providing services to taxonomists for standard genome sequencing and annotation.</title>
        <authorList>
            <consortium name="The Broad Institute Genomics Platform"/>
            <consortium name="The Broad Institute Genome Sequencing Center for Infectious Disease"/>
            <person name="Wu L."/>
            <person name="Ma J."/>
        </authorList>
    </citation>
    <scope>NUCLEOTIDE SEQUENCE [LARGE SCALE GENOMIC DNA]</scope>
    <source>
        <strain evidence="6">JCM 15614</strain>
    </source>
</reference>
<dbReference type="Pfam" id="PF00392">
    <property type="entry name" value="GntR"/>
    <property type="match status" value="1"/>
</dbReference>
<keyword evidence="1" id="KW-0805">Transcription regulation</keyword>
<protein>
    <submittedName>
        <fullName evidence="5">FCD domain-containing protein</fullName>
    </submittedName>
</protein>
<dbReference type="CDD" id="cd07377">
    <property type="entry name" value="WHTH_GntR"/>
    <property type="match status" value="1"/>
</dbReference>
<keyword evidence="3" id="KW-0804">Transcription</keyword>
<dbReference type="PANTHER" id="PTHR43537">
    <property type="entry name" value="TRANSCRIPTIONAL REGULATOR, GNTR FAMILY"/>
    <property type="match status" value="1"/>
</dbReference>
<dbReference type="SMART" id="SM00895">
    <property type="entry name" value="FCD"/>
    <property type="match status" value="1"/>
</dbReference>
<proteinExistence type="predicted"/>
<dbReference type="Pfam" id="PF07729">
    <property type="entry name" value="FCD"/>
    <property type="match status" value="1"/>
</dbReference>
<feature type="domain" description="HTH gntR-type" evidence="4">
    <location>
        <begin position="13"/>
        <end position="80"/>
    </location>
</feature>
<dbReference type="SUPFAM" id="SSF46785">
    <property type="entry name" value="Winged helix' DNA-binding domain"/>
    <property type="match status" value="1"/>
</dbReference>
<sequence length="240" mass="26083">MEPSASVELPARTALTDRVYELLRNRIIDLVLEPGARLNADKLAADMDVSPTPVREALNRLAAEGLVTAAPYRGFRVSPLLSRSDLAQLLRARQVIECAAVEQAASKRGKLELQELSALVARMDELTRAKPLDVKAFNSADAAFHRLAVGASGNRFLLQALESLHVHIQLARHYQGRSVTEAKRANAEHRVLVQALTDGDGAGACQAARDHLDGVLDRLQTHLDTHDGGRAHDAEEGTTR</sequence>
<keyword evidence="6" id="KW-1185">Reference proteome</keyword>
<evidence type="ECO:0000256" key="2">
    <source>
        <dbReference type="ARBA" id="ARBA00023125"/>
    </source>
</evidence>
<keyword evidence="2" id="KW-0238">DNA-binding</keyword>
<dbReference type="InterPro" id="IPR011711">
    <property type="entry name" value="GntR_C"/>
</dbReference>
<dbReference type="SMART" id="SM00345">
    <property type="entry name" value="HTH_GNTR"/>
    <property type="match status" value="1"/>
</dbReference>
<dbReference type="RefSeq" id="WP_344687414.1">
    <property type="nucleotide sequence ID" value="NZ_BAAAVV010000002.1"/>
</dbReference>
<evidence type="ECO:0000313" key="5">
    <source>
        <dbReference type="EMBL" id="GAA3159964.1"/>
    </source>
</evidence>